<comment type="caution">
    <text evidence="3">The sequence shown here is derived from an EMBL/GenBank/DDBJ whole genome shotgun (WGS) entry which is preliminary data.</text>
</comment>
<feature type="region of interest" description="Disordered" evidence="1">
    <location>
        <begin position="542"/>
        <end position="562"/>
    </location>
</feature>
<dbReference type="Gramene" id="PSS21312">
    <property type="protein sequence ID" value="PSS21312"/>
    <property type="gene ID" value="CEY00_Acc10354"/>
</dbReference>
<sequence length="562" mass="63162">MGKKGLLKKAKKLELKGIQKNKINPEHIPALEEILHDVYVICRPKPIHYHNRKDLVRIFNEIAKEIYGYSDDTPVVEEFGSFLMDIFSAKSDLDLSVNFSDKEVDFPREKKIKSLRKFGKKLYALQRRGHVCSVQQILTAKVPILKVVDRGSGIECDISVENRDGILKSQIVHMISSIDERFQMLSFLMKTWAKAHDINSSKERTLNSLSIILLVVFHLQTRDPPILPAFAEILKDGTDPAAVGKIVKEFLDYGKMNKESVGELFITLLIKLASVEKLWPKGLCASVYKGCWIFKEWDFPSKENLDSKFGCISVEDFTDRSQNVARAVGKKEVTKIYKFINHSILYVFSFMNGQIPETKLRQVLFGRESIPAPATNFDRGMVEPNISLDPVMTKRMRPTEQAIPFNAIPIKTVYWGGPPTEGWDGTPMESWGGKYVSIHPDKIQPKTMQYAVGWGGIQPTTSSDSIGTNRTQFAEGWGGKNVSCASAELPSVEAQNPIGARKPGDVLLAPLLPPPNQQGFGWPSWNDIVPMPHVGTVYAQHARPSHHQNTGHGPHSNGYRNW</sequence>
<evidence type="ECO:0000259" key="2">
    <source>
        <dbReference type="Pfam" id="PF22600"/>
    </source>
</evidence>
<dbReference type="OMA" id="HNYRCDE"/>
<dbReference type="GO" id="GO:0031123">
    <property type="term" value="P:RNA 3'-end processing"/>
    <property type="evidence" value="ECO:0007669"/>
    <property type="project" value="TreeGrafter"/>
</dbReference>
<dbReference type="STRING" id="1590841.A0A2R6R5P4"/>
<dbReference type="PANTHER" id="PTHR12271:SF134">
    <property type="entry name" value="NUCLEOTIDYLTRANSFERASE FAMILY PROTEIN"/>
    <property type="match status" value="1"/>
</dbReference>
<reference evidence="4" key="2">
    <citation type="journal article" date="2018" name="BMC Genomics">
        <title>A manually annotated Actinidia chinensis var. chinensis (kiwifruit) genome highlights the challenges associated with draft genomes and gene prediction in plants.</title>
        <authorList>
            <person name="Pilkington S.M."/>
            <person name="Crowhurst R."/>
            <person name="Hilario E."/>
            <person name="Nardozza S."/>
            <person name="Fraser L."/>
            <person name="Peng Y."/>
            <person name="Gunaseelan K."/>
            <person name="Simpson R."/>
            <person name="Tahir J."/>
            <person name="Deroles S.C."/>
            <person name="Templeton K."/>
            <person name="Luo Z."/>
            <person name="Davy M."/>
            <person name="Cheng C."/>
            <person name="McNeilage M."/>
            <person name="Scaglione D."/>
            <person name="Liu Y."/>
            <person name="Zhang Q."/>
            <person name="Datson P."/>
            <person name="De Silva N."/>
            <person name="Gardiner S.E."/>
            <person name="Bassett H."/>
            <person name="Chagne D."/>
            <person name="McCallum J."/>
            <person name="Dzierzon H."/>
            <person name="Deng C."/>
            <person name="Wang Y.Y."/>
            <person name="Barron L."/>
            <person name="Manako K."/>
            <person name="Bowen J."/>
            <person name="Foster T.M."/>
            <person name="Erridge Z.A."/>
            <person name="Tiffin H."/>
            <person name="Waite C.N."/>
            <person name="Davies K.M."/>
            <person name="Grierson E.P."/>
            <person name="Laing W.A."/>
            <person name="Kirk R."/>
            <person name="Chen X."/>
            <person name="Wood M."/>
            <person name="Montefiori M."/>
            <person name="Brummell D.A."/>
            <person name="Schwinn K.E."/>
            <person name="Catanach A."/>
            <person name="Fullerton C."/>
            <person name="Li D."/>
            <person name="Meiyalaghan S."/>
            <person name="Nieuwenhuizen N."/>
            <person name="Read N."/>
            <person name="Prakash R."/>
            <person name="Hunter D."/>
            <person name="Zhang H."/>
            <person name="McKenzie M."/>
            <person name="Knabel M."/>
            <person name="Harris A."/>
            <person name="Allan A.C."/>
            <person name="Gleave A."/>
            <person name="Chen A."/>
            <person name="Janssen B.J."/>
            <person name="Plunkett B."/>
            <person name="Ampomah-Dwamena C."/>
            <person name="Voogd C."/>
            <person name="Leif D."/>
            <person name="Lafferty D."/>
            <person name="Souleyre E.J.F."/>
            <person name="Varkonyi-Gasic E."/>
            <person name="Gambi F."/>
            <person name="Hanley J."/>
            <person name="Yao J.L."/>
            <person name="Cheung J."/>
            <person name="David K.M."/>
            <person name="Warren B."/>
            <person name="Marsh K."/>
            <person name="Snowden K.C."/>
            <person name="Lin-Wang K."/>
            <person name="Brian L."/>
            <person name="Martinez-Sanchez M."/>
            <person name="Wang M."/>
            <person name="Ileperuma N."/>
            <person name="Macnee N."/>
            <person name="Campin R."/>
            <person name="McAtee P."/>
            <person name="Drummond R.S.M."/>
            <person name="Espley R.V."/>
            <person name="Ireland H.S."/>
            <person name="Wu R."/>
            <person name="Atkinson R.G."/>
            <person name="Karunairetnam S."/>
            <person name="Bulley S."/>
            <person name="Chunkath S."/>
            <person name="Hanley Z."/>
            <person name="Storey R."/>
            <person name="Thrimawithana A.H."/>
            <person name="Thomson S."/>
            <person name="David C."/>
            <person name="Testolin R."/>
            <person name="Huang H."/>
            <person name="Hellens R.P."/>
            <person name="Schaffer R.J."/>
        </authorList>
    </citation>
    <scope>NUCLEOTIDE SEQUENCE [LARGE SCALE GENOMIC DNA]</scope>
    <source>
        <strain evidence="4">cv. Red5</strain>
    </source>
</reference>
<dbReference type="PANTHER" id="PTHR12271">
    <property type="entry name" value="POLY A POLYMERASE CID PAP -RELATED"/>
    <property type="match status" value="1"/>
</dbReference>
<name>A0A2R6R5P4_ACTCC</name>
<organism evidence="3 4">
    <name type="scientific">Actinidia chinensis var. chinensis</name>
    <name type="common">Chinese soft-hair kiwi</name>
    <dbReference type="NCBI Taxonomy" id="1590841"/>
    <lineage>
        <taxon>Eukaryota</taxon>
        <taxon>Viridiplantae</taxon>
        <taxon>Streptophyta</taxon>
        <taxon>Embryophyta</taxon>
        <taxon>Tracheophyta</taxon>
        <taxon>Spermatophyta</taxon>
        <taxon>Magnoliopsida</taxon>
        <taxon>eudicotyledons</taxon>
        <taxon>Gunneridae</taxon>
        <taxon>Pentapetalae</taxon>
        <taxon>asterids</taxon>
        <taxon>Ericales</taxon>
        <taxon>Actinidiaceae</taxon>
        <taxon>Actinidia</taxon>
    </lineage>
</organism>
<evidence type="ECO:0000256" key="1">
    <source>
        <dbReference type="SAM" id="MobiDB-lite"/>
    </source>
</evidence>
<dbReference type="InterPro" id="IPR043519">
    <property type="entry name" value="NT_sf"/>
</dbReference>
<dbReference type="Gene3D" id="3.30.460.10">
    <property type="entry name" value="Beta Polymerase, domain 2"/>
    <property type="match status" value="1"/>
</dbReference>
<dbReference type="AlphaFoldDB" id="A0A2R6R5P4"/>
<dbReference type="Proteomes" id="UP000241394">
    <property type="component" value="Chromosome LG9"/>
</dbReference>
<dbReference type="SUPFAM" id="SSF81631">
    <property type="entry name" value="PAP/OAS1 substrate-binding domain"/>
    <property type="match status" value="1"/>
</dbReference>
<keyword evidence="4" id="KW-1185">Reference proteome</keyword>
<gene>
    <name evidence="3" type="ORF">CEY00_Acc10354</name>
</gene>
<reference evidence="3 4" key="1">
    <citation type="submission" date="2017-07" db="EMBL/GenBank/DDBJ databases">
        <title>An improved, manually edited Actinidia chinensis var. chinensis (kiwifruit) genome highlights the challenges associated with draft genomes and gene prediction in plants.</title>
        <authorList>
            <person name="Pilkington S."/>
            <person name="Crowhurst R."/>
            <person name="Hilario E."/>
            <person name="Nardozza S."/>
            <person name="Fraser L."/>
            <person name="Peng Y."/>
            <person name="Gunaseelan K."/>
            <person name="Simpson R."/>
            <person name="Tahir J."/>
            <person name="Deroles S."/>
            <person name="Templeton K."/>
            <person name="Luo Z."/>
            <person name="Davy M."/>
            <person name="Cheng C."/>
            <person name="Mcneilage M."/>
            <person name="Scaglione D."/>
            <person name="Liu Y."/>
            <person name="Zhang Q."/>
            <person name="Datson P."/>
            <person name="De Silva N."/>
            <person name="Gardiner S."/>
            <person name="Bassett H."/>
            <person name="Chagne D."/>
            <person name="Mccallum J."/>
            <person name="Dzierzon H."/>
            <person name="Deng C."/>
            <person name="Wang Y.-Y."/>
            <person name="Barron N."/>
            <person name="Manako K."/>
            <person name="Bowen J."/>
            <person name="Foster T."/>
            <person name="Erridge Z."/>
            <person name="Tiffin H."/>
            <person name="Waite C."/>
            <person name="Davies K."/>
            <person name="Grierson E."/>
            <person name="Laing W."/>
            <person name="Kirk R."/>
            <person name="Chen X."/>
            <person name="Wood M."/>
            <person name="Montefiori M."/>
            <person name="Brummell D."/>
            <person name="Schwinn K."/>
            <person name="Catanach A."/>
            <person name="Fullerton C."/>
            <person name="Li D."/>
            <person name="Meiyalaghan S."/>
            <person name="Nieuwenhuizen N."/>
            <person name="Read N."/>
            <person name="Prakash R."/>
            <person name="Hunter D."/>
            <person name="Zhang H."/>
            <person name="Mckenzie M."/>
            <person name="Knabel M."/>
            <person name="Harris A."/>
            <person name="Allan A."/>
            <person name="Chen A."/>
            <person name="Janssen B."/>
            <person name="Plunkett B."/>
            <person name="Dwamena C."/>
            <person name="Voogd C."/>
            <person name="Leif D."/>
            <person name="Lafferty D."/>
            <person name="Souleyre E."/>
            <person name="Varkonyi-Gasic E."/>
            <person name="Gambi F."/>
            <person name="Hanley J."/>
            <person name="Yao J.-L."/>
            <person name="Cheung J."/>
            <person name="David K."/>
            <person name="Warren B."/>
            <person name="Marsh K."/>
            <person name="Snowden K."/>
            <person name="Lin-Wang K."/>
            <person name="Brian L."/>
            <person name="Martinez-Sanchez M."/>
            <person name="Wang M."/>
            <person name="Ileperuma N."/>
            <person name="Macnee N."/>
            <person name="Campin R."/>
            <person name="Mcatee P."/>
            <person name="Drummond R."/>
            <person name="Espley R."/>
            <person name="Ireland H."/>
            <person name="Wu R."/>
            <person name="Atkinson R."/>
            <person name="Karunairetnam S."/>
            <person name="Bulley S."/>
            <person name="Chunkath S."/>
            <person name="Hanley Z."/>
            <person name="Storey R."/>
            <person name="Thrimawithana A."/>
            <person name="Thomson S."/>
            <person name="David C."/>
            <person name="Testolin R."/>
        </authorList>
    </citation>
    <scope>NUCLEOTIDE SEQUENCE [LARGE SCALE GENOMIC DNA]</scope>
    <source>
        <strain evidence="4">cv. Red5</strain>
        <tissue evidence="3">Young leaf</tissue>
    </source>
</reference>
<dbReference type="SUPFAM" id="SSF81301">
    <property type="entry name" value="Nucleotidyltransferase"/>
    <property type="match status" value="1"/>
</dbReference>
<dbReference type="OrthoDB" id="2274644at2759"/>
<dbReference type="CDD" id="cd05402">
    <property type="entry name" value="NT_PAP_TUTase"/>
    <property type="match status" value="1"/>
</dbReference>
<protein>
    <recommendedName>
        <fullName evidence="2">Poly(A) RNA polymerase mitochondrial-like central palm domain-containing protein</fullName>
    </recommendedName>
</protein>
<dbReference type="GO" id="GO:0016779">
    <property type="term" value="F:nucleotidyltransferase activity"/>
    <property type="evidence" value="ECO:0007669"/>
    <property type="project" value="TreeGrafter"/>
</dbReference>
<dbReference type="InParanoid" id="A0A2R6R5P4"/>
<feature type="domain" description="Poly(A) RNA polymerase mitochondrial-like central palm" evidence="2">
    <location>
        <begin position="32"/>
        <end position="176"/>
    </location>
</feature>
<dbReference type="FunCoup" id="A0A2R6R5P4">
    <property type="interactions" value="2901"/>
</dbReference>
<evidence type="ECO:0000313" key="4">
    <source>
        <dbReference type="Proteomes" id="UP000241394"/>
    </source>
</evidence>
<dbReference type="Pfam" id="PF22600">
    <property type="entry name" value="MTPAP-like_central"/>
    <property type="match status" value="1"/>
</dbReference>
<dbReference type="Gene3D" id="1.10.1410.10">
    <property type="match status" value="1"/>
</dbReference>
<accession>A0A2R6R5P4</accession>
<dbReference type="InterPro" id="IPR054708">
    <property type="entry name" value="MTPAP-like_central"/>
</dbReference>
<evidence type="ECO:0000313" key="3">
    <source>
        <dbReference type="EMBL" id="PSS21312.1"/>
    </source>
</evidence>
<dbReference type="EMBL" id="NKQK01000009">
    <property type="protein sequence ID" value="PSS21312.1"/>
    <property type="molecule type" value="Genomic_DNA"/>
</dbReference>
<proteinExistence type="predicted"/>